<proteinExistence type="predicted"/>
<keyword evidence="2" id="KW-0812">Transmembrane</keyword>
<dbReference type="Gene3D" id="1.20.120.20">
    <property type="entry name" value="Apolipoprotein"/>
    <property type="match status" value="1"/>
</dbReference>
<protein>
    <recommendedName>
        <fullName evidence="5">Phage-related protein</fullName>
    </recommendedName>
</protein>
<feature type="region of interest" description="Disordered" evidence="1">
    <location>
        <begin position="326"/>
        <end position="347"/>
    </location>
</feature>
<comment type="caution">
    <text evidence="3">The sequence shown here is derived from an EMBL/GenBank/DDBJ whole genome shotgun (WGS) entry which is preliminary data.</text>
</comment>
<organism evidence="3 4">
    <name type="scientific">Hominifimenecus microfluidus</name>
    <dbReference type="NCBI Taxonomy" id="2885348"/>
    <lineage>
        <taxon>Bacteria</taxon>
        <taxon>Bacillati</taxon>
        <taxon>Bacillota</taxon>
        <taxon>Clostridia</taxon>
        <taxon>Lachnospirales</taxon>
        <taxon>Lachnospiraceae</taxon>
        <taxon>Hominifimenecus</taxon>
    </lineage>
</organism>
<evidence type="ECO:0000256" key="1">
    <source>
        <dbReference type="SAM" id="MobiDB-lite"/>
    </source>
</evidence>
<reference evidence="3" key="1">
    <citation type="submission" date="2021-10" db="EMBL/GenBank/DDBJ databases">
        <title>Anaerobic single-cell dispensing facilitates the cultivation of human gut bacteria.</title>
        <authorList>
            <person name="Afrizal A."/>
        </authorList>
    </citation>
    <scope>NUCLEOTIDE SEQUENCE</scope>
    <source>
        <strain evidence="3">CLA-AA-H215</strain>
    </source>
</reference>
<dbReference type="RefSeq" id="WP_308454785.1">
    <property type="nucleotide sequence ID" value="NZ_JAJEQR010000064.1"/>
</dbReference>
<dbReference type="InterPro" id="IPR016024">
    <property type="entry name" value="ARM-type_fold"/>
</dbReference>
<feature type="transmembrane region" description="Helical" evidence="2">
    <location>
        <begin position="609"/>
        <end position="635"/>
    </location>
</feature>
<dbReference type="Proteomes" id="UP001198182">
    <property type="component" value="Unassembled WGS sequence"/>
</dbReference>
<evidence type="ECO:0000313" key="3">
    <source>
        <dbReference type="EMBL" id="MCC2232378.1"/>
    </source>
</evidence>
<feature type="transmembrane region" description="Helical" evidence="2">
    <location>
        <begin position="562"/>
        <end position="588"/>
    </location>
</feature>
<keyword evidence="2" id="KW-0472">Membrane</keyword>
<dbReference type="EMBL" id="JAJEQR010000064">
    <property type="protein sequence ID" value="MCC2232378.1"/>
    <property type="molecule type" value="Genomic_DNA"/>
</dbReference>
<gene>
    <name evidence="3" type="ORF">LKD81_15490</name>
</gene>
<dbReference type="AlphaFoldDB" id="A0AAE3ECT7"/>
<evidence type="ECO:0008006" key="5">
    <source>
        <dbReference type="Google" id="ProtNLM"/>
    </source>
</evidence>
<evidence type="ECO:0000256" key="2">
    <source>
        <dbReference type="SAM" id="Phobius"/>
    </source>
</evidence>
<keyword evidence="4" id="KW-1185">Reference proteome</keyword>
<dbReference type="SUPFAM" id="SSF48371">
    <property type="entry name" value="ARM repeat"/>
    <property type="match status" value="1"/>
</dbReference>
<accession>A0AAE3ECT7</accession>
<evidence type="ECO:0000313" key="4">
    <source>
        <dbReference type="Proteomes" id="UP001198182"/>
    </source>
</evidence>
<sequence length="955" mass="102241">MARDSVGEIALDLSLNSNGFKKQLSGIADMAKKAGAMIASAFAVKKLVEFGKSCIELGSDLSEVQNVVDVTFPQMSAQVDQFAKSAAASFGLSETMAKKYTGTFGAMAKAFGFTEEQAYQMGTSLTGLAGDVASFYNISQDEAYTKLKSVFTGETESLKDLGVVMTQTALDSYALANGFGKTTSQMSEAEKVALRYQFVQNQLTAAAGDFARTSDGWANQVRILSLQFDSLKATIGQGLINLLTPVIKVINIIIGKLTTLANVFKAFTDMITGKKSSGGVSNVASDLSSASSAADSLSSSTDKAGSSAKKAAKEFKQLAGFDTISKLSDSSDSDSDSGSSGGSSGGGGGAANVDFGAISLDSTALDVLDEKTQKIMDDIQKAVQPTIDALHRLWEGGLSELGSFAQTALQDFYDHFISSVGEWVLGEGLPRLIDLLNQQLSSIDFDKINDALVGFWDALAPFAVTIGEGLLDFYEHVMVPLGTWVANEAVPRFFDTLSTVISALNSILEAIQPLLIWWWDDVLNPIASWTADLFLDAWDAINEALSSFSDWCKEHQSTIQDIVIAVNAFFAAWAISSLVNGMVGFVASGDLAVKMMSLLEGGASLLGKAIAFITSPVGIATVVLGTLITIGVLVYKNWDTIKEKAIEIWGAISEWFSETIEGIKGFFTGLWEGIQDTFAEVGEWFQGIFEGAMKAIQKAFSTIGSFFTGCWNAVKRVFSSVGSWFYGIFSGAWSKITSAFSSVGSFFSDVWRGIQEAFGSVSSWFHDTFTEAWTAVKNVFCTGGEIFSGIVDGILDGLKGVINAIIRGINDVIAIPFNGLNSALDNLRSIEILSMKPFSWLPSISVPQIPELAQGGYVKANTPQLALIGDNRHQGEVVAPENKLREMAAEASGTGNAEVIRLLKQLIGIVESMDLNVILEFRGQLSALARTLEPYMERERNRKGRKLTTGGVVIG</sequence>
<keyword evidence="2" id="KW-1133">Transmembrane helix</keyword>
<name>A0AAE3ECT7_9FIRM</name>